<feature type="non-terminal residue" evidence="3">
    <location>
        <position position="1"/>
    </location>
</feature>
<keyword evidence="4" id="KW-1185">Reference proteome</keyword>
<keyword evidence="2" id="KW-0472">Membrane</keyword>
<evidence type="ECO:0000256" key="2">
    <source>
        <dbReference type="SAM" id="Phobius"/>
    </source>
</evidence>
<protein>
    <submittedName>
        <fullName evidence="3">Uncharacterized protein</fullName>
    </submittedName>
</protein>
<feature type="non-terminal residue" evidence="3">
    <location>
        <position position="191"/>
    </location>
</feature>
<feature type="region of interest" description="Disordered" evidence="1">
    <location>
        <begin position="165"/>
        <end position="191"/>
    </location>
</feature>
<evidence type="ECO:0000256" key="1">
    <source>
        <dbReference type="SAM" id="MobiDB-lite"/>
    </source>
</evidence>
<proteinExistence type="predicted"/>
<name>A0ABD0M8G1_9CAEN</name>
<keyword evidence="2" id="KW-0812">Transmembrane</keyword>
<feature type="transmembrane region" description="Helical" evidence="2">
    <location>
        <begin position="64"/>
        <end position="88"/>
    </location>
</feature>
<gene>
    <name evidence="3" type="ORF">BaRGS_00001010</name>
</gene>
<evidence type="ECO:0000313" key="4">
    <source>
        <dbReference type="Proteomes" id="UP001519460"/>
    </source>
</evidence>
<reference evidence="3 4" key="1">
    <citation type="journal article" date="2023" name="Sci. Data">
        <title>Genome assembly of the Korean intertidal mud-creeper Batillaria attramentaria.</title>
        <authorList>
            <person name="Patra A.K."/>
            <person name="Ho P.T."/>
            <person name="Jun S."/>
            <person name="Lee S.J."/>
            <person name="Kim Y."/>
            <person name="Won Y.J."/>
        </authorList>
    </citation>
    <scope>NUCLEOTIDE SEQUENCE [LARGE SCALE GENOMIC DNA]</scope>
    <source>
        <strain evidence="3">Wonlab-2016</strain>
    </source>
</reference>
<organism evidence="3 4">
    <name type="scientific">Batillaria attramentaria</name>
    <dbReference type="NCBI Taxonomy" id="370345"/>
    <lineage>
        <taxon>Eukaryota</taxon>
        <taxon>Metazoa</taxon>
        <taxon>Spiralia</taxon>
        <taxon>Lophotrochozoa</taxon>
        <taxon>Mollusca</taxon>
        <taxon>Gastropoda</taxon>
        <taxon>Caenogastropoda</taxon>
        <taxon>Sorbeoconcha</taxon>
        <taxon>Cerithioidea</taxon>
        <taxon>Batillariidae</taxon>
        <taxon>Batillaria</taxon>
    </lineage>
</organism>
<sequence>WMKAVRSLQCICLVGVFGACGYAIAINLLQRRDPRLLETTTALGDSLHSIHEARGAWRLDKYHYSWALGLDLAGCAVLLIASTVLYIYNESPREAEPSVGFSGPPDEGADHSRVYCVPAQPVLPPAYYPDLPPSYYPESCSPAEMYPGAAPSEYHPGSATPVVYPGFSDPAYEDDLPPEYVREIGDDKARL</sequence>
<feature type="compositionally biased region" description="Basic and acidic residues" evidence="1">
    <location>
        <begin position="180"/>
        <end position="191"/>
    </location>
</feature>
<comment type="caution">
    <text evidence="3">The sequence shown here is derived from an EMBL/GenBank/DDBJ whole genome shotgun (WGS) entry which is preliminary data.</text>
</comment>
<keyword evidence="2" id="KW-1133">Transmembrane helix</keyword>
<evidence type="ECO:0000313" key="3">
    <source>
        <dbReference type="EMBL" id="KAK7508045.1"/>
    </source>
</evidence>
<dbReference type="EMBL" id="JACVVK020000003">
    <property type="protein sequence ID" value="KAK7508045.1"/>
    <property type="molecule type" value="Genomic_DNA"/>
</dbReference>
<dbReference type="Proteomes" id="UP001519460">
    <property type="component" value="Unassembled WGS sequence"/>
</dbReference>
<accession>A0ABD0M8G1</accession>
<dbReference type="AlphaFoldDB" id="A0ABD0M8G1"/>